<keyword evidence="8" id="KW-1185">Reference proteome</keyword>
<keyword evidence="3" id="KW-0731">Sigma factor</keyword>
<dbReference type="NCBIfam" id="TIGR02937">
    <property type="entry name" value="sigma70-ECF"/>
    <property type="match status" value="1"/>
</dbReference>
<gene>
    <name evidence="7" type="ORF">IQ13_0942</name>
</gene>
<dbReference type="Proteomes" id="UP000316167">
    <property type="component" value="Unassembled WGS sequence"/>
</dbReference>
<dbReference type="GO" id="GO:0016987">
    <property type="term" value="F:sigma factor activity"/>
    <property type="evidence" value="ECO:0007669"/>
    <property type="project" value="UniProtKB-KW"/>
</dbReference>
<organism evidence="7 8">
    <name type="scientific">Lacibacter cauensis</name>
    <dbReference type="NCBI Taxonomy" id="510947"/>
    <lineage>
        <taxon>Bacteria</taxon>
        <taxon>Pseudomonadati</taxon>
        <taxon>Bacteroidota</taxon>
        <taxon>Chitinophagia</taxon>
        <taxon>Chitinophagales</taxon>
        <taxon>Chitinophagaceae</taxon>
        <taxon>Lacibacter</taxon>
    </lineage>
</organism>
<evidence type="ECO:0000313" key="7">
    <source>
        <dbReference type="EMBL" id="TWI85773.1"/>
    </source>
</evidence>
<dbReference type="Gene3D" id="1.10.10.10">
    <property type="entry name" value="Winged helix-like DNA-binding domain superfamily/Winged helix DNA-binding domain"/>
    <property type="match status" value="1"/>
</dbReference>
<dbReference type="GO" id="GO:0006352">
    <property type="term" value="P:DNA-templated transcription initiation"/>
    <property type="evidence" value="ECO:0007669"/>
    <property type="project" value="InterPro"/>
</dbReference>
<dbReference type="InterPro" id="IPR036388">
    <property type="entry name" value="WH-like_DNA-bd_sf"/>
</dbReference>
<dbReference type="Gene3D" id="1.10.1740.10">
    <property type="match status" value="1"/>
</dbReference>
<dbReference type="InterPro" id="IPR013325">
    <property type="entry name" value="RNA_pol_sigma_r2"/>
</dbReference>
<reference evidence="7 8" key="1">
    <citation type="journal article" date="2015" name="Stand. Genomic Sci.">
        <title>Genomic Encyclopedia of Bacterial and Archaeal Type Strains, Phase III: the genomes of soil and plant-associated and newly described type strains.</title>
        <authorList>
            <person name="Whitman W.B."/>
            <person name="Woyke T."/>
            <person name="Klenk H.P."/>
            <person name="Zhou Y."/>
            <person name="Lilburn T.G."/>
            <person name="Beck B.J."/>
            <person name="De Vos P."/>
            <person name="Vandamme P."/>
            <person name="Eisen J.A."/>
            <person name="Garrity G."/>
            <person name="Hugenholtz P."/>
            <person name="Kyrpides N.C."/>
        </authorList>
    </citation>
    <scope>NUCLEOTIDE SEQUENCE [LARGE SCALE GENOMIC DNA]</scope>
    <source>
        <strain evidence="7 8">CGMCC 1.7271</strain>
    </source>
</reference>
<name>A0A562SX85_9BACT</name>
<dbReference type="CDD" id="cd06171">
    <property type="entry name" value="Sigma70_r4"/>
    <property type="match status" value="1"/>
</dbReference>
<feature type="domain" description="RNA polymerase sigma factor 70 region 4 type 2" evidence="6">
    <location>
        <begin position="125"/>
        <end position="176"/>
    </location>
</feature>
<evidence type="ECO:0000259" key="6">
    <source>
        <dbReference type="Pfam" id="PF08281"/>
    </source>
</evidence>
<dbReference type="OrthoDB" id="9785675at2"/>
<evidence type="ECO:0000256" key="1">
    <source>
        <dbReference type="ARBA" id="ARBA00010641"/>
    </source>
</evidence>
<sequence length="188" mass="21415">MQNESGHLTDKAVVTDILNGNVQAFAVVVKSTEKLVMQIVNKMTSNVDDRKDLVQEIYLKAYRNLASFQFKSKLSTWIANIAYNTTVNFLQKKKIPVTGIEGAIEEISHLNEHPEQETIKAEAVEILHEAIGKLPPLYKTLITLYHLEELSNQEIAVITELPEGTIKSYLYRARKILKDSIEQQYKNQ</sequence>
<protein>
    <submittedName>
        <fullName evidence="7">RNA polymerase sigma-70 factor (ECF subfamily)</fullName>
    </submittedName>
</protein>
<dbReference type="InterPro" id="IPR013324">
    <property type="entry name" value="RNA_pol_sigma_r3/r4-like"/>
</dbReference>
<dbReference type="PANTHER" id="PTHR43133:SF60">
    <property type="entry name" value="RNA POLYMERASE SIGMA FACTOR SIGV"/>
    <property type="match status" value="1"/>
</dbReference>
<proteinExistence type="inferred from homology"/>
<evidence type="ECO:0000313" key="8">
    <source>
        <dbReference type="Proteomes" id="UP000316167"/>
    </source>
</evidence>
<comment type="similarity">
    <text evidence="1">Belongs to the sigma-70 factor family. ECF subfamily.</text>
</comment>
<dbReference type="InterPro" id="IPR007627">
    <property type="entry name" value="RNA_pol_sigma70_r2"/>
</dbReference>
<dbReference type="EMBL" id="VLLE01000002">
    <property type="protein sequence ID" value="TWI85773.1"/>
    <property type="molecule type" value="Genomic_DNA"/>
</dbReference>
<dbReference type="InterPro" id="IPR039425">
    <property type="entry name" value="RNA_pol_sigma-70-like"/>
</dbReference>
<dbReference type="RefSeq" id="WP_144884874.1">
    <property type="nucleotide sequence ID" value="NZ_VLLE01000002.1"/>
</dbReference>
<keyword evidence="2" id="KW-0805">Transcription regulation</keyword>
<dbReference type="SUPFAM" id="SSF88659">
    <property type="entry name" value="Sigma3 and sigma4 domains of RNA polymerase sigma factors"/>
    <property type="match status" value="1"/>
</dbReference>
<dbReference type="Pfam" id="PF08281">
    <property type="entry name" value="Sigma70_r4_2"/>
    <property type="match status" value="1"/>
</dbReference>
<keyword evidence="4" id="KW-0804">Transcription</keyword>
<dbReference type="GO" id="GO:0003677">
    <property type="term" value="F:DNA binding"/>
    <property type="evidence" value="ECO:0007669"/>
    <property type="project" value="InterPro"/>
</dbReference>
<evidence type="ECO:0000256" key="2">
    <source>
        <dbReference type="ARBA" id="ARBA00023015"/>
    </source>
</evidence>
<dbReference type="PANTHER" id="PTHR43133">
    <property type="entry name" value="RNA POLYMERASE ECF-TYPE SIGMA FACTO"/>
    <property type="match status" value="1"/>
</dbReference>
<evidence type="ECO:0000256" key="4">
    <source>
        <dbReference type="ARBA" id="ARBA00023163"/>
    </source>
</evidence>
<dbReference type="Pfam" id="PF04542">
    <property type="entry name" value="Sigma70_r2"/>
    <property type="match status" value="1"/>
</dbReference>
<dbReference type="SUPFAM" id="SSF88946">
    <property type="entry name" value="Sigma2 domain of RNA polymerase sigma factors"/>
    <property type="match status" value="1"/>
</dbReference>
<evidence type="ECO:0000256" key="3">
    <source>
        <dbReference type="ARBA" id="ARBA00023082"/>
    </source>
</evidence>
<evidence type="ECO:0000259" key="5">
    <source>
        <dbReference type="Pfam" id="PF04542"/>
    </source>
</evidence>
<dbReference type="InterPro" id="IPR014284">
    <property type="entry name" value="RNA_pol_sigma-70_dom"/>
</dbReference>
<feature type="domain" description="RNA polymerase sigma-70 region 2" evidence="5">
    <location>
        <begin position="29"/>
        <end position="94"/>
    </location>
</feature>
<accession>A0A562SX85</accession>
<dbReference type="AlphaFoldDB" id="A0A562SX85"/>
<comment type="caution">
    <text evidence="7">The sequence shown here is derived from an EMBL/GenBank/DDBJ whole genome shotgun (WGS) entry which is preliminary data.</text>
</comment>
<dbReference type="InterPro" id="IPR013249">
    <property type="entry name" value="RNA_pol_sigma70_r4_t2"/>
</dbReference>